<protein>
    <submittedName>
        <fullName evidence="1">Uncharacterized protein</fullName>
    </submittedName>
</protein>
<sequence length="271" mass="28803">MACAPISDDSEAPPVTPIISFSSAAVASSLQLEMSSNVEITNIGAVIRLDTKAAPTEAEAQASAGYVSISIPAGVTRKLSISQHYGSIFSDGLTLDDVLAANTAYKLHLYFPASRIPATAELTGLSIANDKAVVSFTTAVLPAEGDARWLSSNGSKCVASLDTLYFMQVQTGVVVCYFYTNFSPLAADVLVQNKEGAFNNFGAYNGMTGVSADSGFHYVYEPISGYTSNSTNHYRYWIGGDNGSILQNSIRSVIYDDSGNVTKFDIPVTRH</sequence>
<accession>A0ABY8MJF4</accession>
<proteinExistence type="predicted"/>
<dbReference type="EMBL" id="CP123443">
    <property type="protein sequence ID" value="WGK69730.1"/>
    <property type="molecule type" value="Genomic_DNA"/>
</dbReference>
<dbReference type="RefSeq" id="WP_326927916.1">
    <property type="nucleotide sequence ID" value="NZ_CP123443.1"/>
</dbReference>
<dbReference type="Proteomes" id="UP001228690">
    <property type="component" value="Chromosome"/>
</dbReference>
<gene>
    <name evidence="1" type="ORF">P0082_02380</name>
</gene>
<reference evidence="1 2" key="1">
    <citation type="submission" date="2023-04" db="EMBL/GenBank/DDBJ databases">
        <title>Spirochaete genome identified in red abalone sample constitutes a novel genus.</title>
        <authorList>
            <person name="Sharma S.P."/>
            <person name="Purcell C.M."/>
            <person name="Hyde J.R."/>
            <person name="Severin A.J."/>
        </authorList>
    </citation>
    <scope>NUCLEOTIDE SEQUENCE [LARGE SCALE GENOMIC DNA]</scope>
    <source>
        <strain evidence="1 2">SP-2023</strain>
    </source>
</reference>
<evidence type="ECO:0000313" key="2">
    <source>
        <dbReference type="Proteomes" id="UP001228690"/>
    </source>
</evidence>
<evidence type="ECO:0000313" key="1">
    <source>
        <dbReference type="EMBL" id="WGK69730.1"/>
    </source>
</evidence>
<organism evidence="1 2">
    <name type="scientific">Candidatus Haliotispira prima</name>
    <dbReference type="NCBI Taxonomy" id="3034016"/>
    <lineage>
        <taxon>Bacteria</taxon>
        <taxon>Pseudomonadati</taxon>
        <taxon>Spirochaetota</taxon>
        <taxon>Spirochaetia</taxon>
        <taxon>Spirochaetales</taxon>
        <taxon>Spirochaetaceae</taxon>
        <taxon>Candidatus Haliotispira</taxon>
    </lineage>
</organism>
<keyword evidence="2" id="KW-1185">Reference proteome</keyword>
<name>A0ABY8MJF4_9SPIO</name>